<organism evidence="2 3">
    <name type="scientific">Candidatus Saccharicenans subterraneus</name>
    <dbReference type="NCBI Taxonomy" id="2508984"/>
    <lineage>
        <taxon>Bacteria</taxon>
        <taxon>Candidatus Aminicenantota</taxon>
        <taxon>Candidatus Aminicenantia</taxon>
        <taxon>Candidatus Aminicenantales</taxon>
        <taxon>Candidatus Saccharicenantaceae</taxon>
        <taxon>Candidatus Saccharicenans</taxon>
    </lineage>
</organism>
<dbReference type="CDD" id="cd09618">
    <property type="entry name" value="CBM9_like_2"/>
    <property type="match status" value="1"/>
</dbReference>
<dbReference type="AlphaFoldDB" id="A0A3E2BLN3"/>
<dbReference type="SUPFAM" id="SSF49344">
    <property type="entry name" value="CBD9-like"/>
    <property type="match status" value="1"/>
</dbReference>
<accession>A0A3E2BLN3</accession>
<protein>
    <recommendedName>
        <fullName evidence="1">DUF5916 domain-containing protein</fullName>
    </recommendedName>
</protein>
<feature type="domain" description="DUF5916" evidence="1">
    <location>
        <begin position="258"/>
        <end position="468"/>
    </location>
</feature>
<dbReference type="InterPro" id="IPR045670">
    <property type="entry name" value="DUF5916"/>
</dbReference>
<dbReference type="Pfam" id="PF19313">
    <property type="entry name" value="DUF5916"/>
    <property type="match status" value="2"/>
</dbReference>
<evidence type="ECO:0000313" key="2">
    <source>
        <dbReference type="EMBL" id="RFT15669.1"/>
    </source>
</evidence>
<feature type="domain" description="DUF5916" evidence="1">
    <location>
        <begin position="531"/>
        <end position="904"/>
    </location>
</feature>
<name>A0A3E2BLN3_9BACT</name>
<evidence type="ECO:0000259" key="1">
    <source>
        <dbReference type="Pfam" id="PF19313"/>
    </source>
</evidence>
<evidence type="ECO:0000313" key="3">
    <source>
        <dbReference type="Proteomes" id="UP000257323"/>
    </source>
</evidence>
<proteinExistence type="predicted"/>
<reference evidence="2 3" key="1">
    <citation type="submission" date="2018-08" db="EMBL/GenBank/DDBJ databases">
        <title>Genome analysis of the thermophilic bacterium of the candidate phylum Aminicenantes from deep subsurface aquifer revealed its physiology and ecological role.</title>
        <authorList>
            <person name="Kadnikov V.V."/>
            <person name="Mardanov A.V."/>
            <person name="Beletsky A.V."/>
            <person name="Karnachuk O.V."/>
            <person name="Ravin N.V."/>
        </authorList>
    </citation>
    <scope>NUCLEOTIDE SEQUENCE [LARGE SCALE GENOMIC DNA]</scope>
    <source>
        <strain evidence="2">BY38</strain>
    </source>
</reference>
<dbReference type="Proteomes" id="UP000257323">
    <property type="component" value="Unassembled WGS sequence"/>
</dbReference>
<gene>
    <name evidence="2" type="ORF">OP8BY_0044</name>
</gene>
<comment type="caution">
    <text evidence="2">The sequence shown here is derived from an EMBL/GenBank/DDBJ whole genome shotgun (WGS) entry which is preliminary data.</text>
</comment>
<dbReference type="Gene3D" id="2.60.40.1190">
    <property type="match status" value="1"/>
</dbReference>
<dbReference type="EMBL" id="QUAH01000007">
    <property type="protein sequence ID" value="RFT15669.1"/>
    <property type="molecule type" value="Genomic_DNA"/>
</dbReference>
<sequence length="908" mass="103010">MAKKEVILSTAVVLILFILLSLSGLRAATGNKPPAKSADIDKEALKKAQEQKVVRAIRLKEPIRLDGLLEEEVWKKNEPVSDFIQRDPVDGAPATEKTEAWVAYDEANLYVAAYCHDSDPKGIVGLLGRRDSFVESDWFFFAVDPYFDRRSGFLFGVNPSGSIVDEVLFNDISEDETWDGIWEAKVARVADGWTLEMKIPFNQLRFPRKETYTWGVNFKRTIKRKQERVSFAWVPKEDSAHVSRFARLEGIESINPGRRVELYPYSVGQAQFRPAEPGNPFETGHKYLGNAGFDLKVGLKSNLNLDVSINPDFGQVEVDPAVINLSAYETYYQEKRPFFIEGASMFNHFGRGGVYVNANINWPNPRFFYSRRIGRAPQGYPVHEGYSNFPDRTTILGAFKLTGKIGSGWNVGLISAVTAREFATVDDLEEQYKDEVEPLSYYGVLRAQKEIKDGQHGIGFMATAVVRDLDSEILAAILNRRAFSLAMDGWSFLDKKRTWVVGGWLGGTFIQGSQEDIYRLQQSSMHYFQRPDATHVSLNPEATSLNGWAGQFKLAKQQGHHLFLLSAGALSPGFDPNDVGFQSSGSDVVDIMGLYGYQWTRPGKIFREWTAIMGGSVQYDFGGNRTFNCLATSFQGVLKNWWNFEYTFIYVPEALSNRLTRGGPLALSPYGVMNQLFVNSDSRQPVVLQGSISYQWAHNDSREWMADFSVRWKPRTNLSLSVGPMVSFSRNETQWVRKVTDALMTETFGARYIFGRIDQRIVASEIRINWIFTPTLSLQAYLQPFIAVGKYDRFKQLNRPRAYDYLVFGEGGSTISEEDGRYLVDPDGDGPAASFYIYNPDFNYKSMRGTVVLRWEYRPGSLLYLVWTQNRADFSYPGQLSLWRDLGNLFTAPGDNIFLVKFSYRFNL</sequence>